<reference evidence="4 5" key="1">
    <citation type="submission" date="2020-04" db="EMBL/GenBank/DDBJ databases">
        <authorList>
            <person name="Wallbank WR R."/>
            <person name="Pardo Diaz C."/>
            <person name="Kozak K."/>
            <person name="Martin S."/>
            <person name="Jiggins C."/>
            <person name="Moest M."/>
            <person name="Warren A I."/>
            <person name="Byers J.R.P. K."/>
            <person name="Montejo-Kovacevich G."/>
            <person name="Yen C E."/>
        </authorList>
    </citation>
    <scope>NUCLEOTIDE SEQUENCE [LARGE SCALE GENOMIC DNA]</scope>
</reference>
<organism evidence="2 5">
    <name type="scientific">Arctia plantaginis</name>
    <name type="common">Wood tiger moth</name>
    <name type="synonym">Phalaena plantaginis</name>
    <dbReference type="NCBI Taxonomy" id="874455"/>
    <lineage>
        <taxon>Eukaryota</taxon>
        <taxon>Metazoa</taxon>
        <taxon>Ecdysozoa</taxon>
        <taxon>Arthropoda</taxon>
        <taxon>Hexapoda</taxon>
        <taxon>Insecta</taxon>
        <taxon>Pterygota</taxon>
        <taxon>Neoptera</taxon>
        <taxon>Endopterygota</taxon>
        <taxon>Lepidoptera</taxon>
        <taxon>Glossata</taxon>
        <taxon>Ditrysia</taxon>
        <taxon>Noctuoidea</taxon>
        <taxon>Erebidae</taxon>
        <taxon>Arctiinae</taxon>
        <taxon>Arctia</taxon>
    </lineage>
</organism>
<name>A0A8S0ZX03_ARCPL</name>
<dbReference type="Pfam" id="PF10217">
    <property type="entry name" value="DUF2039"/>
    <property type="match status" value="1"/>
</dbReference>
<dbReference type="Proteomes" id="UP000494106">
    <property type="component" value="Unassembled WGS sequence"/>
</dbReference>
<dbReference type="OrthoDB" id="250548at2759"/>
<evidence type="ECO:0000313" key="2">
    <source>
        <dbReference type="EMBL" id="CAB3237250.1"/>
    </source>
</evidence>
<dbReference type="AlphaFoldDB" id="A0A8S0ZX03"/>
<evidence type="ECO:0000313" key="3">
    <source>
        <dbReference type="EMBL" id="CAB3248503.1"/>
    </source>
</evidence>
<gene>
    <name evidence="3" type="ORF">APLA_LOCUS11755</name>
    <name evidence="2" type="ORF">APLA_LOCUS7764</name>
</gene>
<dbReference type="InterPro" id="IPR019351">
    <property type="entry name" value="DUF2039"/>
</dbReference>
<proteinExistence type="predicted"/>
<dbReference type="EMBL" id="CADEBC010000534">
    <property type="protein sequence ID" value="CAB3248503.1"/>
    <property type="molecule type" value="Genomic_DNA"/>
</dbReference>
<dbReference type="EMBL" id="CADEBD010000303">
    <property type="protein sequence ID" value="CAB3237250.1"/>
    <property type="molecule type" value="Genomic_DNA"/>
</dbReference>
<keyword evidence="4" id="KW-1185">Reference proteome</keyword>
<evidence type="ECO:0000313" key="5">
    <source>
        <dbReference type="Proteomes" id="UP000494256"/>
    </source>
</evidence>
<sequence length="187" mass="21685">MSTSRGSNVRKRPQKHQNRTAFKNDLHDTSHKTKFINSLEVTGVCNRCKDIIEWKIKYKKYKPLTAARKCVGCEQKTVKYAYHLMCTQCAKDKQICAKCCKPVTVENIEFVDGSEKTDLKAMLKDLPERKRRTILRHLNNQEGGQEYVTPEIKAQIEDMLTKMENIDLDDEQFFSDESLSESNEQST</sequence>
<feature type="compositionally biased region" description="Basic residues" evidence="1">
    <location>
        <begin position="8"/>
        <end position="18"/>
    </location>
</feature>
<comment type="caution">
    <text evidence="2">The sequence shown here is derived from an EMBL/GenBank/DDBJ whole genome shotgun (WGS) entry which is preliminary data.</text>
</comment>
<evidence type="ECO:0000256" key="1">
    <source>
        <dbReference type="SAM" id="MobiDB-lite"/>
    </source>
</evidence>
<dbReference type="Proteomes" id="UP000494256">
    <property type="component" value="Unassembled WGS sequence"/>
</dbReference>
<dbReference type="PANTHER" id="PTHR22876">
    <property type="entry name" value="ZGC:101016"/>
    <property type="match status" value="1"/>
</dbReference>
<protein>
    <submittedName>
        <fullName evidence="2">Uncharacterized protein</fullName>
    </submittedName>
</protein>
<evidence type="ECO:0000313" key="4">
    <source>
        <dbReference type="Proteomes" id="UP000494106"/>
    </source>
</evidence>
<feature type="region of interest" description="Disordered" evidence="1">
    <location>
        <begin position="1"/>
        <end position="24"/>
    </location>
</feature>
<dbReference type="PANTHER" id="PTHR22876:SF5">
    <property type="entry name" value="CHROMOSOME 9 OPEN READING FRAME 85"/>
    <property type="match status" value="1"/>
</dbReference>
<accession>A0A8S0ZX03</accession>